<reference evidence="1" key="1">
    <citation type="submission" date="2022-12" db="EMBL/GenBank/DDBJ databases">
        <title>Genome Sequence of Lasiodiplodia mahajangana.</title>
        <authorList>
            <person name="Buettner E."/>
        </authorList>
    </citation>
    <scope>NUCLEOTIDE SEQUENCE</scope>
    <source>
        <strain evidence="1">VT137</strain>
    </source>
</reference>
<evidence type="ECO:0000313" key="1">
    <source>
        <dbReference type="EMBL" id="KAJ8127004.1"/>
    </source>
</evidence>
<dbReference type="EMBL" id="JAPUUL010001600">
    <property type="protein sequence ID" value="KAJ8127004.1"/>
    <property type="molecule type" value="Genomic_DNA"/>
</dbReference>
<sequence>MSNHSEACCKIPPVVSEGYEPKGRYIDVDGLKTYVTGPPDAEKAILAVYDIFGFFPQIIQGADILATGDTEQSYQIFMPDFFNGNPASMEWYPPVNDEQVALVTKWFENAEWSIHKPKLPGILQAAEKVNPNIKAWGIMGYCWGGKMASIAAGDEPGLFKAAVQTSPARIDAKDGALVKIPTMMLASQGESAESVEEYEKSLSVPHHVERFEDQTHGWMSARAGLKDDRVKAEYERGYALALQFFHEHL</sequence>
<protein>
    <submittedName>
        <fullName evidence="1">Uncharacterized protein</fullName>
    </submittedName>
</protein>
<gene>
    <name evidence="1" type="ORF">O1611_g6633</name>
</gene>
<keyword evidence="2" id="KW-1185">Reference proteome</keyword>
<proteinExistence type="predicted"/>
<evidence type="ECO:0000313" key="2">
    <source>
        <dbReference type="Proteomes" id="UP001153332"/>
    </source>
</evidence>
<accession>A0ACC2JI04</accession>
<comment type="caution">
    <text evidence="1">The sequence shown here is derived from an EMBL/GenBank/DDBJ whole genome shotgun (WGS) entry which is preliminary data.</text>
</comment>
<name>A0ACC2JI04_9PEZI</name>
<organism evidence="1 2">
    <name type="scientific">Lasiodiplodia mahajangana</name>
    <dbReference type="NCBI Taxonomy" id="1108764"/>
    <lineage>
        <taxon>Eukaryota</taxon>
        <taxon>Fungi</taxon>
        <taxon>Dikarya</taxon>
        <taxon>Ascomycota</taxon>
        <taxon>Pezizomycotina</taxon>
        <taxon>Dothideomycetes</taxon>
        <taxon>Dothideomycetes incertae sedis</taxon>
        <taxon>Botryosphaeriales</taxon>
        <taxon>Botryosphaeriaceae</taxon>
        <taxon>Lasiodiplodia</taxon>
    </lineage>
</organism>
<dbReference type="Proteomes" id="UP001153332">
    <property type="component" value="Unassembled WGS sequence"/>
</dbReference>